<keyword evidence="3" id="KW-1185">Reference proteome</keyword>
<dbReference type="Pfam" id="PF01206">
    <property type="entry name" value="TusA"/>
    <property type="match status" value="1"/>
</dbReference>
<evidence type="ECO:0000313" key="2">
    <source>
        <dbReference type="EMBL" id="MBU3874384.1"/>
    </source>
</evidence>
<dbReference type="InterPro" id="IPR001455">
    <property type="entry name" value="TusA-like"/>
</dbReference>
<dbReference type="RefSeq" id="WP_216238553.1">
    <property type="nucleotide sequence ID" value="NZ_JABACJ020000001.1"/>
</dbReference>
<protein>
    <submittedName>
        <fullName evidence="2">Sulfurtransferase TusA family protein</fullName>
    </submittedName>
</protein>
<sequence length="67" mass="7269">MKEVDARGLSCPEPLMLTAAALKGANEAVKVLVTEPHQKMNVEKYAKDHGKKTTSSEIEDGFAVIIE</sequence>
<evidence type="ECO:0000259" key="1">
    <source>
        <dbReference type="Pfam" id="PF01206"/>
    </source>
</evidence>
<dbReference type="EMBL" id="JABACJ020000001">
    <property type="protein sequence ID" value="MBU3874384.1"/>
    <property type="molecule type" value="Genomic_DNA"/>
</dbReference>
<evidence type="ECO:0000313" key="3">
    <source>
        <dbReference type="Proteomes" id="UP000723714"/>
    </source>
</evidence>
<proteinExistence type="predicted"/>
<reference evidence="2 3" key="1">
    <citation type="submission" date="2021-06" db="EMBL/GenBank/DDBJ databases">
        <title>Faecalicatena sp. nov. isolated from porcine feces.</title>
        <authorList>
            <person name="Oh B.S."/>
            <person name="Lee J.H."/>
        </authorList>
    </citation>
    <scope>NUCLEOTIDE SEQUENCE [LARGE SCALE GENOMIC DNA]</scope>
    <source>
        <strain evidence="2 3">AGMB00832</strain>
    </source>
</reference>
<organism evidence="2 3">
    <name type="scientific">Faecalicatena faecalis</name>
    <dbReference type="NCBI Taxonomy" id="2726362"/>
    <lineage>
        <taxon>Bacteria</taxon>
        <taxon>Bacillati</taxon>
        <taxon>Bacillota</taxon>
        <taxon>Clostridia</taxon>
        <taxon>Lachnospirales</taxon>
        <taxon>Lachnospiraceae</taxon>
        <taxon>Faecalicatena</taxon>
    </lineage>
</organism>
<dbReference type="Proteomes" id="UP000723714">
    <property type="component" value="Unassembled WGS sequence"/>
</dbReference>
<name>A0ABS6CYI7_9FIRM</name>
<accession>A0ABS6CYI7</accession>
<comment type="caution">
    <text evidence="2">The sequence shown here is derived from an EMBL/GenBank/DDBJ whole genome shotgun (WGS) entry which is preliminary data.</text>
</comment>
<gene>
    <name evidence="2" type="ORF">HGO97_000940</name>
</gene>
<feature type="domain" description="UPF0033" evidence="1">
    <location>
        <begin position="2"/>
        <end position="66"/>
    </location>
</feature>